<reference evidence="14" key="1">
    <citation type="submission" date="2014-07" db="EMBL/GenBank/DDBJ databases">
        <authorList>
            <person name="Urmite Genomes Urmite Genomes"/>
        </authorList>
    </citation>
    <scope>NUCLEOTIDE SEQUENCE</scope>
    <source>
        <strain evidence="14">11W110_air</strain>
    </source>
</reference>
<keyword evidence="6 11" id="KW-1133">Transmembrane helix</keyword>
<feature type="domain" description="Flagellar M-ring C-terminal" evidence="13">
    <location>
        <begin position="249"/>
        <end position="397"/>
    </location>
</feature>
<keyword evidence="14" id="KW-0966">Cell projection</keyword>
<evidence type="ECO:0000256" key="9">
    <source>
        <dbReference type="PIRNR" id="PIRNR004862"/>
    </source>
</evidence>
<sequence>MASRMGSLTTRLGETVKGFSVAQKTIALIGVAAVVLGAVALGSWLSRPAYTPLFSGLQASDANSIVEQLQADGVPYEIVGGGGTILVPEENVYDQRLKAAGAGLPSASSGGYSLLDDMGVTSSEFQQNVTYKRALEGELASTIGALNGVRTASVQLALPEDTVFVSEKRDPTASVFVETENGVNLSSDQVQAIVHLTSASIDGMPAENVAVIDAGGNVLSAVGVGASGTGNQQASEYEQRVVASVQAMLDQVVGPGNATVAVAADMSYESANRVEETFTSPENTPALNESTTTEEYAGGNGGTAAGVLGPDNIAVPGGGNEDGSYTSESSTRNNAVNKVTETREIPAGALARQTVSVALNAAAGADLNVADVRALVSSAAGINIERGDQLTVEMLNFNDAGAQAAQEALAAAEAAEEAAQRAELLRTGILAAGIVLAVILALVAYAMRSRRQNRQAVDLGELPELDPLAPATNLALMGSNPPSTTAIEPPVDTAALRALTPPDTDIERKRAELDALAAQDPVRTADYLRNLMDETRV</sequence>
<evidence type="ECO:0000259" key="13">
    <source>
        <dbReference type="Pfam" id="PF08345"/>
    </source>
</evidence>
<evidence type="ECO:0000256" key="1">
    <source>
        <dbReference type="ARBA" id="ARBA00004117"/>
    </source>
</evidence>
<dbReference type="GO" id="GO:0005886">
    <property type="term" value="C:plasma membrane"/>
    <property type="evidence" value="ECO:0007669"/>
    <property type="project" value="UniProtKB-SubCell"/>
</dbReference>
<evidence type="ECO:0000256" key="3">
    <source>
        <dbReference type="ARBA" id="ARBA00007971"/>
    </source>
</evidence>
<evidence type="ECO:0000256" key="10">
    <source>
        <dbReference type="SAM" id="MobiDB-lite"/>
    </source>
</evidence>
<gene>
    <name evidence="14" type="primary">fliF</name>
    <name evidence="14" type="ORF">BN1051_00049</name>
</gene>
<comment type="function">
    <text evidence="9">The M ring may be actively involved in energy transduction.</text>
</comment>
<accession>A0A078MH46</accession>
<dbReference type="InterPro" id="IPR045851">
    <property type="entry name" value="AMP-bd_C_sf"/>
</dbReference>
<dbReference type="NCBIfam" id="TIGR00206">
    <property type="entry name" value="fliF"/>
    <property type="match status" value="1"/>
</dbReference>
<dbReference type="PATRIC" id="fig|1461584.3.peg.48"/>
<feature type="region of interest" description="Disordered" evidence="10">
    <location>
        <begin position="303"/>
        <end position="336"/>
    </location>
</feature>
<evidence type="ECO:0000256" key="7">
    <source>
        <dbReference type="ARBA" id="ARBA00023136"/>
    </source>
</evidence>
<evidence type="ECO:0000256" key="5">
    <source>
        <dbReference type="ARBA" id="ARBA00022692"/>
    </source>
</evidence>
<evidence type="ECO:0000313" key="14">
    <source>
        <dbReference type="EMBL" id="CEA06638.1"/>
    </source>
</evidence>
<dbReference type="Pfam" id="PF01514">
    <property type="entry name" value="YscJ_FliF"/>
    <property type="match status" value="1"/>
</dbReference>
<proteinExistence type="inferred from homology"/>
<name>A0A078MH46_9MICC</name>
<dbReference type="GO" id="GO:0009431">
    <property type="term" value="C:bacterial-type flagellum basal body, MS ring"/>
    <property type="evidence" value="ECO:0007669"/>
    <property type="project" value="InterPro"/>
</dbReference>
<evidence type="ECO:0000256" key="6">
    <source>
        <dbReference type="ARBA" id="ARBA00022989"/>
    </source>
</evidence>
<feature type="transmembrane region" description="Helical" evidence="11">
    <location>
        <begin position="21"/>
        <end position="45"/>
    </location>
</feature>
<keyword evidence="5 11" id="KW-0812">Transmembrane</keyword>
<dbReference type="AlphaFoldDB" id="A0A078MH46"/>
<dbReference type="PIRSF" id="PIRSF004862">
    <property type="entry name" value="FliF"/>
    <property type="match status" value="1"/>
</dbReference>
<dbReference type="GO" id="GO:0071973">
    <property type="term" value="P:bacterial-type flagellum-dependent cell motility"/>
    <property type="evidence" value="ECO:0007669"/>
    <property type="project" value="InterPro"/>
</dbReference>
<evidence type="ECO:0000259" key="12">
    <source>
        <dbReference type="Pfam" id="PF01514"/>
    </source>
</evidence>
<dbReference type="Gene3D" id="3.30.300.30">
    <property type="match status" value="1"/>
</dbReference>
<dbReference type="PANTHER" id="PTHR30046">
    <property type="entry name" value="FLAGELLAR M-RING PROTEIN"/>
    <property type="match status" value="1"/>
</dbReference>
<evidence type="ECO:0000256" key="11">
    <source>
        <dbReference type="SAM" id="Phobius"/>
    </source>
</evidence>
<dbReference type="EMBL" id="LN483070">
    <property type="protein sequence ID" value="CEA06638.1"/>
    <property type="molecule type" value="Genomic_DNA"/>
</dbReference>
<dbReference type="PRINTS" id="PR01009">
    <property type="entry name" value="FLGMRINGFLIF"/>
</dbReference>
<keyword evidence="14" id="KW-0969">Cilium</keyword>
<dbReference type="InterPro" id="IPR000067">
    <property type="entry name" value="FlgMring_FliF"/>
</dbReference>
<evidence type="ECO:0000256" key="2">
    <source>
        <dbReference type="ARBA" id="ARBA00004651"/>
    </source>
</evidence>
<keyword evidence="4" id="KW-1003">Cell membrane</keyword>
<feature type="domain" description="Flagellar M-ring N-terminal" evidence="12">
    <location>
        <begin position="46"/>
        <end position="220"/>
    </location>
</feature>
<evidence type="ECO:0000256" key="4">
    <source>
        <dbReference type="ARBA" id="ARBA00022475"/>
    </source>
</evidence>
<feature type="transmembrane region" description="Helical" evidence="11">
    <location>
        <begin position="428"/>
        <end position="447"/>
    </location>
</feature>
<dbReference type="InterPro" id="IPR043427">
    <property type="entry name" value="YscJ/FliF"/>
</dbReference>
<dbReference type="Pfam" id="PF08345">
    <property type="entry name" value="YscJ_FliF_C"/>
    <property type="match status" value="1"/>
</dbReference>
<evidence type="ECO:0000256" key="8">
    <source>
        <dbReference type="ARBA" id="ARBA00023143"/>
    </source>
</evidence>
<dbReference type="InterPro" id="IPR013556">
    <property type="entry name" value="Flag_M-ring_C"/>
</dbReference>
<keyword evidence="7 11" id="KW-0472">Membrane</keyword>
<dbReference type="GO" id="GO:0003774">
    <property type="term" value="F:cytoskeletal motor activity"/>
    <property type="evidence" value="ECO:0007669"/>
    <property type="project" value="InterPro"/>
</dbReference>
<feature type="compositionally biased region" description="Polar residues" evidence="10">
    <location>
        <begin position="323"/>
        <end position="336"/>
    </location>
</feature>
<protein>
    <recommendedName>
        <fullName evidence="9">Flagellar M-ring protein</fullName>
    </recommendedName>
</protein>
<keyword evidence="8 9" id="KW-0975">Bacterial flagellum</keyword>
<dbReference type="PANTHER" id="PTHR30046:SF0">
    <property type="entry name" value="FLAGELLAR M-RING PROTEIN"/>
    <property type="match status" value="1"/>
</dbReference>
<comment type="similarity">
    <text evidence="3 9">Belongs to the FliF family.</text>
</comment>
<comment type="subcellular location">
    <subcellularLocation>
        <location evidence="1 9">Bacterial flagellum basal body</location>
    </subcellularLocation>
    <subcellularLocation>
        <location evidence="2">Cell membrane</location>
        <topology evidence="2">Multi-pass membrane protein</topology>
    </subcellularLocation>
</comment>
<dbReference type="InterPro" id="IPR006182">
    <property type="entry name" value="FliF_N_dom"/>
</dbReference>
<keyword evidence="14" id="KW-0282">Flagellum</keyword>
<organism evidence="14">
    <name type="scientific">Arthrobacter saudimassiliensis</name>
    <dbReference type="NCBI Taxonomy" id="1461584"/>
    <lineage>
        <taxon>Bacteria</taxon>
        <taxon>Bacillati</taxon>
        <taxon>Actinomycetota</taxon>
        <taxon>Actinomycetes</taxon>
        <taxon>Micrococcales</taxon>
        <taxon>Micrococcaceae</taxon>
        <taxon>Arthrobacter</taxon>
    </lineage>
</organism>